<feature type="compositionally biased region" description="Polar residues" evidence="1">
    <location>
        <begin position="369"/>
        <end position="383"/>
    </location>
</feature>
<protein>
    <submittedName>
        <fullName evidence="2">Uncharacterized protein</fullName>
    </submittedName>
</protein>
<proteinExistence type="predicted"/>
<dbReference type="VEuPathDB" id="FungiDB:yc1106_08837"/>
<feature type="region of interest" description="Disordered" evidence="1">
    <location>
        <begin position="704"/>
        <end position="806"/>
    </location>
</feature>
<feature type="compositionally biased region" description="Basic and acidic residues" evidence="1">
    <location>
        <begin position="627"/>
        <end position="640"/>
    </location>
</feature>
<feature type="compositionally biased region" description="Basic residues" evidence="1">
    <location>
        <begin position="117"/>
        <end position="133"/>
    </location>
</feature>
<feature type="compositionally biased region" description="Polar residues" evidence="1">
    <location>
        <begin position="737"/>
        <end position="757"/>
    </location>
</feature>
<evidence type="ECO:0000256" key="1">
    <source>
        <dbReference type="SAM" id="MobiDB-lite"/>
    </source>
</evidence>
<dbReference type="AlphaFoldDB" id="A0A9Q9DUY5"/>
<sequence>MTPRTRNSNRDADFKVYYSKNVPQQVHFPHKRKTVRQRTTPVRGGREKRQMIFLPDKMREQRVVDDSEDSGSLETDTEESIEEGTTKASKQKGRKRDSDIIKEEPDSEHDDSIANPSKRRRKTVPSKSHRRTQRIQATSDNEADGMNNTDRERTLRRQSTMTQLVDGRKPLLGVEEPDFKPVKKPPRLSWSGKGKKSRDEKQRTLTQMVPGMRPLDIKSDEDLDEAPSNTEAEEKYDQAYGDAVARRLAQQGLYQTGDNNTDGSALVTAEKELNSESTKKEEDNSMPESQGVTESIVQSVEGDCDDSYKPTQFIEAPSRRPDRATRCNTRGQSPNLEEISDALPKSTRSSKFRFSLLSTPEKRRIREIPSSQSPADSPISTRVTPHKSNRSPLKQCRANSSNAVAETPSKRKQVVFSMPSKTPVPPPKLRRFESTIQDSEDEEGDIIEEDTFLARRAEEDVDESVEVATSGKSIGVDTQRMLGEIDRACDEAKATGETVGPEPSPELGDSPITRGYKEPFPGLGESHEQSPGHKEQTVQKEQLTRCDGPTRIKQEPESEDVDGKDYPEPPSVPMKPLPNGSPRRDDAAISIKAELPADTDELHSSPPVLEADFQETSASTPMVLKYDSSDEERSLDRDLTPPRSSRRPPHPASARFQQSTNLDDESIQVPRSPSLQYESQKSDSSKAEQQLQNEWLSYSQYVKARPPGSSSVRVAPDAFSYDATPRPPRNPAPALQHHSSGYRPSQATTVDEITQRTPRAKRTQHFSSTHTTPHRIPSSQPVFTTPNKLPPPLFIPSSFPSPEKVSARAEGWSSPIMGMTQDVAGGHYRSSQWASLEDFSIPPPPPPAFEEEDE</sequence>
<feature type="compositionally biased region" description="Polar residues" evidence="1">
    <location>
        <begin position="286"/>
        <end position="298"/>
    </location>
</feature>
<evidence type="ECO:0000313" key="3">
    <source>
        <dbReference type="Proteomes" id="UP001056012"/>
    </source>
</evidence>
<gene>
    <name evidence="2" type="ORF">yc1106_08837</name>
</gene>
<name>A0A9Q9DUY5_CURCL</name>
<feature type="compositionally biased region" description="Acidic residues" evidence="1">
    <location>
        <begin position="66"/>
        <end position="82"/>
    </location>
</feature>
<feature type="compositionally biased region" description="Polar residues" evidence="1">
    <location>
        <begin position="252"/>
        <end position="263"/>
    </location>
</feature>
<feature type="compositionally biased region" description="Basic and acidic residues" evidence="1">
    <location>
        <begin position="525"/>
        <end position="567"/>
    </location>
</feature>
<feature type="compositionally biased region" description="Polar residues" evidence="1">
    <location>
        <begin position="765"/>
        <end position="787"/>
    </location>
</feature>
<feature type="compositionally biased region" description="Basic and acidic residues" evidence="1">
    <location>
        <begin position="269"/>
        <end position="283"/>
    </location>
</feature>
<feature type="region of interest" description="Disordered" evidence="1">
    <location>
        <begin position="828"/>
        <end position="854"/>
    </location>
</feature>
<feature type="compositionally biased region" description="Polar residues" evidence="1">
    <location>
        <begin position="669"/>
        <end position="679"/>
    </location>
</feature>
<evidence type="ECO:0000313" key="2">
    <source>
        <dbReference type="EMBL" id="USP81563.1"/>
    </source>
</evidence>
<feature type="region of interest" description="Disordered" evidence="1">
    <location>
        <begin position="25"/>
        <end position="446"/>
    </location>
</feature>
<dbReference type="EMBL" id="CP089280">
    <property type="protein sequence ID" value="USP81563.1"/>
    <property type="molecule type" value="Genomic_DNA"/>
</dbReference>
<feature type="compositionally biased region" description="Basic and acidic residues" evidence="1">
    <location>
        <begin position="485"/>
        <end position="494"/>
    </location>
</feature>
<accession>A0A9Q9DUY5</accession>
<keyword evidence="3" id="KW-1185">Reference proteome</keyword>
<organism evidence="2 3">
    <name type="scientific">Curvularia clavata</name>
    <dbReference type="NCBI Taxonomy" id="95742"/>
    <lineage>
        <taxon>Eukaryota</taxon>
        <taxon>Fungi</taxon>
        <taxon>Dikarya</taxon>
        <taxon>Ascomycota</taxon>
        <taxon>Pezizomycotina</taxon>
        <taxon>Dothideomycetes</taxon>
        <taxon>Pleosporomycetidae</taxon>
        <taxon>Pleosporales</taxon>
        <taxon>Pleosporineae</taxon>
        <taxon>Pleosporaceae</taxon>
        <taxon>Curvularia</taxon>
    </lineage>
</organism>
<dbReference type="OrthoDB" id="73788at2759"/>
<feature type="region of interest" description="Disordered" evidence="1">
    <location>
        <begin position="485"/>
        <end position="691"/>
    </location>
</feature>
<feature type="compositionally biased region" description="Basic and acidic residues" evidence="1">
    <location>
        <begin position="44"/>
        <end position="65"/>
    </location>
</feature>
<feature type="compositionally biased region" description="Polar residues" evidence="1">
    <location>
        <begin position="326"/>
        <end position="335"/>
    </location>
</feature>
<dbReference type="Proteomes" id="UP001056012">
    <property type="component" value="Chromosome 7"/>
</dbReference>
<reference evidence="2" key="1">
    <citation type="submission" date="2021-12" db="EMBL/GenBank/DDBJ databases">
        <title>Curvularia clavata genome.</title>
        <authorList>
            <person name="Cao Y."/>
        </authorList>
    </citation>
    <scope>NUCLEOTIDE SEQUENCE</scope>
    <source>
        <strain evidence="2">Yc1106</strain>
    </source>
</reference>